<dbReference type="Proteomes" id="UP000756346">
    <property type="component" value="Unassembled WGS sequence"/>
</dbReference>
<dbReference type="Pfam" id="PF17784">
    <property type="entry name" value="Sulfotransfer_4"/>
    <property type="match status" value="1"/>
</dbReference>
<evidence type="ECO:0000313" key="4">
    <source>
        <dbReference type="Proteomes" id="UP000756346"/>
    </source>
</evidence>
<dbReference type="PANTHER" id="PTHR36978">
    <property type="entry name" value="P-LOOP CONTAINING NUCLEOTIDE TRIPHOSPHATE HYDROLASE"/>
    <property type="match status" value="1"/>
</dbReference>
<dbReference type="Gene3D" id="3.40.50.300">
    <property type="entry name" value="P-loop containing nucleotide triphosphate hydrolases"/>
    <property type="match status" value="1"/>
</dbReference>
<feature type="compositionally biased region" description="Basic residues" evidence="1">
    <location>
        <begin position="83"/>
        <end position="93"/>
    </location>
</feature>
<comment type="caution">
    <text evidence="3">The sequence shown here is derived from an EMBL/GenBank/DDBJ whole genome shotgun (WGS) entry which is preliminary data.</text>
</comment>
<dbReference type="InterPro" id="IPR027417">
    <property type="entry name" value="P-loop_NTPase"/>
</dbReference>
<dbReference type="AlphaFoldDB" id="A0A9P8YDI1"/>
<evidence type="ECO:0008006" key="5">
    <source>
        <dbReference type="Google" id="ProtNLM"/>
    </source>
</evidence>
<gene>
    <name evidence="3" type="ORF">B0I36DRAFT_97866</name>
</gene>
<feature type="region of interest" description="Disordered" evidence="1">
    <location>
        <begin position="65"/>
        <end position="94"/>
    </location>
</feature>
<dbReference type="EMBL" id="JAGTJQ010000003">
    <property type="protein sequence ID" value="KAH7035915.1"/>
    <property type="molecule type" value="Genomic_DNA"/>
</dbReference>
<sequence length="287" mass="32341">MPTHHQPKPPDERGLKIIHASFFRMGTNSMATAYQMLGYKVHHGLLEKMFDSPWAELERAAEATYPSILQDPPSSSSSSSSRPRPRPRPRHTRKDWDELWGNTYDVATDLSCPFTFELLAAYPDAKVVVVQRDFDQWWPSFASQMRDTAMPMPQAAIASWALWNLMGCRAGYAVQKMLKGMFDVRGAPELDEKRARLVYDEYFARVRREVPPERRLEFNLATDGWAPLCEFLGRPVPGDGVDFPFLNTRASHDALVAGRKGVIYNALAALGVGVLVLGGILVAWSMR</sequence>
<dbReference type="GeneID" id="70193230"/>
<organism evidence="3 4">
    <name type="scientific">Microdochium trichocladiopsis</name>
    <dbReference type="NCBI Taxonomy" id="1682393"/>
    <lineage>
        <taxon>Eukaryota</taxon>
        <taxon>Fungi</taxon>
        <taxon>Dikarya</taxon>
        <taxon>Ascomycota</taxon>
        <taxon>Pezizomycotina</taxon>
        <taxon>Sordariomycetes</taxon>
        <taxon>Xylariomycetidae</taxon>
        <taxon>Xylariales</taxon>
        <taxon>Microdochiaceae</taxon>
        <taxon>Microdochium</taxon>
    </lineage>
</organism>
<keyword evidence="4" id="KW-1185">Reference proteome</keyword>
<evidence type="ECO:0000313" key="3">
    <source>
        <dbReference type="EMBL" id="KAH7035915.1"/>
    </source>
</evidence>
<accession>A0A9P8YDI1</accession>
<feature type="transmembrane region" description="Helical" evidence="2">
    <location>
        <begin position="262"/>
        <end position="284"/>
    </location>
</feature>
<reference evidence="3" key="1">
    <citation type="journal article" date="2021" name="Nat. Commun.">
        <title>Genetic determinants of endophytism in the Arabidopsis root mycobiome.</title>
        <authorList>
            <person name="Mesny F."/>
            <person name="Miyauchi S."/>
            <person name="Thiergart T."/>
            <person name="Pickel B."/>
            <person name="Atanasova L."/>
            <person name="Karlsson M."/>
            <person name="Huettel B."/>
            <person name="Barry K.W."/>
            <person name="Haridas S."/>
            <person name="Chen C."/>
            <person name="Bauer D."/>
            <person name="Andreopoulos W."/>
            <person name="Pangilinan J."/>
            <person name="LaButti K."/>
            <person name="Riley R."/>
            <person name="Lipzen A."/>
            <person name="Clum A."/>
            <person name="Drula E."/>
            <person name="Henrissat B."/>
            <person name="Kohler A."/>
            <person name="Grigoriev I.V."/>
            <person name="Martin F.M."/>
            <person name="Hacquard S."/>
        </authorList>
    </citation>
    <scope>NUCLEOTIDE SEQUENCE</scope>
    <source>
        <strain evidence="3">MPI-CAGE-CH-0230</strain>
    </source>
</reference>
<keyword evidence="2" id="KW-0472">Membrane</keyword>
<proteinExistence type="predicted"/>
<protein>
    <recommendedName>
        <fullName evidence="5">P-loop containing nucleoside triphosphate hydrolase protein</fullName>
    </recommendedName>
</protein>
<evidence type="ECO:0000256" key="2">
    <source>
        <dbReference type="SAM" id="Phobius"/>
    </source>
</evidence>
<evidence type="ECO:0000256" key="1">
    <source>
        <dbReference type="SAM" id="MobiDB-lite"/>
    </source>
</evidence>
<dbReference type="RefSeq" id="XP_046016008.1">
    <property type="nucleotide sequence ID" value="XM_046163684.1"/>
</dbReference>
<dbReference type="OrthoDB" id="408152at2759"/>
<dbReference type="SUPFAM" id="SSF52540">
    <property type="entry name" value="P-loop containing nucleoside triphosphate hydrolases"/>
    <property type="match status" value="1"/>
</dbReference>
<name>A0A9P8YDI1_9PEZI</name>
<keyword evidence="2" id="KW-1133">Transmembrane helix</keyword>
<dbReference type="PANTHER" id="PTHR36978:SF4">
    <property type="entry name" value="P-LOOP CONTAINING NUCLEOSIDE TRIPHOSPHATE HYDROLASE PROTEIN"/>
    <property type="match status" value="1"/>
</dbReference>
<dbReference type="InterPro" id="IPR040632">
    <property type="entry name" value="Sulfotransfer_4"/>
</dbReference>
<keyword evidence="2" id="KW-0812">Transmembrane</keyword>
<feature type="compositionally biased region" description="Low complexity" evidence="1">
    <location>
        <begin position="72"/>
        <end position="82"/>
    </location>
</feature>